<dbReference type="AlphaFoldDB" id="A0A9P5XLE5"/>
<dbReference type="EMBL" id="MU151066">
    <property type="protein sequence ID" value="KAF9452983.1"/>
    <property type="molecule type" value="Genomic_DNA"/>
</dbReference>
<keyword evidence="2" id="KW-1185">Reference proteome</keyword>
<dbReference type="OrthoDB" id="3062527at2759"/>
<reference evidence="1" key="1">
    <citation type="submission" date="2020-11" db="EMBL/GenBank/DDBJ databases">
        <authorList>
            <consortium name="DOE Joint Genome Institute"/>
            <person name="Ahrendt S."/>
            <person name="Riley R."/>
            <person name="Andreopoulos W."/>
            <person name="Labutti K."/>
            <person name="Pangilinan J."/>
            <person name="Ruiz-Duenas F.J."/>
            <person name="Barrasa J.M."/>
            <person name="Sanchez-Garcia M."/>
            <person name="Camarero S."/>
            <person name="Miyauchi S."/>
            <person name="Serrano A."/>
            <person name="Linde D."/>
            <person name="Babiker R."/>
            <person name="Drula E."/>
            <person name="Ayuso-Fernandez I."/>
            <person name="Pacheco R."/>
            <person name="Padilla G."/>
            <person name="Ferreira P."/>
            <person name="Barriuso J."/>
            <person name="Kellner H."/>
            <person name="Castanera R."/>
            <person name="Alfaro M."/>
            <person name="Ramirez L."/>
            <person name="Pisabarro A.G."/>
            <person name="Kuo A."/>
            <person name="Tritt A."/>
            <person name="Lipzen A."/>
            <person name="He G."/>
            <person name="Yan M."/>
            <person name="Ng V."/>
            <person name="Cullen D."/>
            <person name="Martin F."/>
            <person name="Rosso M.-N."/>
            <person name="Henrissat B."/>
            <person name="Hibbett D."/>
            <person name="Martinez A.T."/>
            <person name="Grigoriev I.V."/>
        </authorList>
    </citation>
    <scope>NUCLEOTIDE SEQUENCE</scope>
    <source>
        <strain evidence="1">MF-IS2</strain>
    </source>
</reference>
<evidence type="ECO:0000313" key="1">
    <source>
        <dbReference type="EMBL" id="KAF9452983.1"/>
    </source>
</evidence>
<accession>A0A9P5XLE5</accession>
<protein>
    <submittedName>
        <fullName evidence="1">Uncharacterized protein</fullName>
    </submittedName>
</protein>
<name>A0A9P5XLE5_9AGAR</name>
<organism evidence="1 2">
    <name type="scientific">Macrolepiota fuliginosa MF-IS2</name>
    <dbReference type="NCBI Taxonomy" id="1400762"/>
    <lineage>
        <taxon>Eukaryota</taxon>
        <taxon>Fungi</taxon>
        <taxon>Dikarya</taxon>
        <taxon>Basidiomycota</taxon>
        <taxon>Agaricomycotina</taxon>
        <taxon>Agaricomycetes</taxon>
        <taxon>Agaricomycetidae</taxon>
        <taxon>Agaricales</taxon>
        <taxon>Agaricineae</taxon>
        <taxon>Agaricaceae</taxon>
        <taxon>Macrolepiota</taxon>
    </lineage>
</organism>
<gene>
    <name evidence="1" type="ORF">P691DRAFT_771900</name>
</gene>
<evidence type="ECO:0000313" key="2">
    <source>
        <dbReference type="Proteomes" id="UP000807342"/>
    </source>
</evidence>
<sequence>MVPFKDAICLTKLGLYISVTWKAELDVLLAVAQTPNLQRLNWMFLDDSYVPSGEILFPWNRLTHISITESTYNAAPIVPHCTSAVTLNLHMELVFPLHRQPEVPIPLYALKGLELLCHRDGFRLLRELECPNLEVLILKINEEDRGWSYPEDLDDCADDLWERFFAFFKDSIPNLRVLQIEDVDGLFTPELLTRLVAKTLRLEKLWAWEMTIGNEGGWVVSTVEDIRGELGTSGDILLDRILDREEMTMYGGSLAHVGYVWEIEWKEFLKERDYMKELHLDMNKFQNLLHL</sequence>
<dbReference type="Proteomes" id="UP000807342">
    <property type="component" value="Unassembled WGS sequence"/>
</dbReference>
<comment type="caution">
    <text evidence="1">The sequence shown here is derived from an EMBL/GenBank/DDBJ whole genome shotgun (WGS) entry which is preliminary data.</text>
</comment>
<proteinExistence type="predicted"/>